<evidence type="ECO:0000256" key="2">
    <source>
        <dbReference type="ARBA" id="ARBA00022723"/>
    </source>
</evidence>
<dbReference type="OMA" id="FMGSNYE"/>
<evidence type="ECO:0000313" key="9">
    <source>
        <dbReference type="EMBL" id="KAF0976533.1"/>
    </source>
</evidence>
<dbReference type="PANTHER" id="PTHR24303">
    <property type="entry name" value="HEME-BINDING MONOOXYGENASE FAMILY"/>
    <property type="match status" value="1"/>
</dbReference>
<feature type="region of interest" description="Disordered" evidence="8">
    <location>
        <begin position="84"/>
        <end position="115"/>
    </location>
</feature>
<dbReference type="VEuPathDB" id="AmoebaDB:NfTy_083620"/>
<dbReference type="InterPro" id="IPR002401">
    <property type="entry name" value="Cyt_P450_E_grp-I"/>
</dbReference>
<keyword evidence="3 7" id="KW-0560">Oxidoreductase</keyword>
<dbReference type="InterPro" id="IPR017972">
    <property type="entry name" value="Cyt_P450_CS"/>
</dbReference>
<evidence type="ECO:0000313" key="10">
    <source>
        <dbReference type="Proteomes" id="UP000444721"/>
    </source>
</evidence>
<dbReference type="GO" id="GO:0016705">
    <property type="term" value="F:oxidoreductase activity, acting on paired donors, with incorporation or reduction of molecular oxygen"/>
    <property type="evidence" value="ECO:0007669"/>
    <property type="project" value="InterPro"/>
</dbReference>
<evidence type="ECO:0000256" key="3">
    <source>
        <dbReference type="ARBA" id="ARBA00023002"/>
    </source>
</evidence>
<organism evidence="9 10">
    <name type="scientific">Naegleria fowleri</name>
    <name type="common">Brain eating amoeba</name>
    <dbReference type="NCBI Taxonomy" id="5763"/>
    <lineage>
        <taxon>Eukaryota</taxon>
        <taxon>Discoba</taxon>
        <taxon>Heterolobosea</taxon>
        <taxon>Tetramitia</taxon>
        <taxon>Eutetramitia</taxon>
        <taxon>Vahlkampfiidae</taxon>
        <taxon>Naegleria</taxon>
    </lineage>
</organism>
<dbReference type="GeneID" id="68111650"/>
<evidence type="ECO:0000256" key="8">
    <source>
        <dbReference type="SAM" id="MobiDB-lite"/>
    </source>
</evidence>
<dbReference type="VEuPathDB" id="AmoebaDB:NF0022610"/>
<gene>
    <name evidence="9" type="ORF">FDP41_004432</name>
</gene>
<feature type="binding site" description="axial binding residue" evidence="6">
    <location>
        <position position="527"/>
    </location>
    <ligand>
        <name>heme</name>
        <dbReference type="ChEBI" id="CHEBI:30413"/>
    </ligand>
    <ligandPart>
        <name>Fe</name>
        <dbReference type="ChEBI" id="CHEBI:18248"/>
    </ligandPart>
</feature>
<dbReference type="Gene3D" id="1.10.630.10">
    <property type="entry name" value="Cytochrome P450"/>
    <property type="match status" value="1"/>
</dbReference>
<dbReference type="PRINTS" id="PR00463">
    <property type="entry name" value="EP450I"/>
</dbReference>
<dbReference type="Proteomes" id="UP000444721">
    <property type="component" value="Unassembled WGS sequence"/>
</dbReference>
<dbReference type="VEuPathDB" id="AmoebaDB:FDP41_004432"/>
<dbReference type="AlphaFoldDB" id="A0A6A5BFC1"/>
<evidence type="ECO:0000256" key="6">
    <source>
        <dbReference type="PIRSR" id="PIRSR602401-1"/>
    </source>
</evidence>
<evidence type="ECO:0000256" key="7">
    <source>
        <dbReference type="RuleBase" id="RU000461"/>
    </source>
</evidence>
<name>A0A6A5BFC1_NAEFO</name>
<keyword evidence="6 7" id="KW-0349">Heme</keyword>
<comment type="similarity">
    <text evidence="7">Belongs to the cytochrome P450 family.</text>
</comment>
<comment type="cofactor">
    <cofactor evidence="1 6">
        <name>heme</name>
        <dbReference type="ChEBI" id="CHEBI:30413"/>
    </cofactor>
</comment>
<dbReference type="Pfam" id="PF00067">
    <property type="entry name" value="p450"/>
    <property type="match status" value="1"/>
</dbReference>
<keyword evidence="2 6" id="KW-0479">Metal-binding</keyword>
<dbReference type="SUPFAM" id="SSF48264">
    <property type="entry name" value="Cytochrome P450"/>
    <property type="match status" value="1"/>
</dbReference>
<dbReference type="PROSITE" id="PS00086">
    <property type="entry name" value="CYTOCHROME_P450"/>
    <property type="match status" value="1"/>
</dbReference>
<dbReference type="GO" id="GO:0004497">
    <property type="term" value="F:monooxygenase activity"/>
    <property type="evidence" value="ECO:0007669"/>
    <property type="project" value="UniProtKB-KW"/>
</dbReference>
<keyword evidence="10" id="KW-1185">Reference proteome</keyword>
<feature type="compositionally biased region" description="Polar residues" evidence="8">
    <location>
        <begin position="92"/>
        <end position="108"/>
    </location>
</feature>
<proteinExistence type="inferred from homology"/>
<comment type="caution">
    <text evidence="9">The sequence shown here is derived from an EMBL/GenBank/DDBJ whole genome shotgun (WGS) entry which is preliminary data.</text>
</comment>
<accession>A0A6A5BFC1</accession>
<evidence type="ECO:0000256" key="4">
    <source>
        <dbReference type="ARBA" id="ARBA00023004"/>
    </source>
</evidence>
<dbReference type="GO" id="GO:0005506">
    <property type="term" value="F:iron ion binding"/>
    <property type="evidence" value="ECO:0007669"/>
    <property type="project" value="InterPro"/>
</dbReference>
<keyword evidence="5 7" id="KW-0503">Monooxygenase</keyword>
<sequence>MVRINLNRSEQLLKKCTFRNQQLLTTVAFKWWCTSNASSTTRKFHQQLIRFNNNTSNTSTTTAAACPYHKSRSTTNAMSTCCSTSSRSNSTVISDQSLESSTASTERTTGPLKSFEDIPGPKPLPLIGNLWDLLKNKKKLPNVWFLELCEQYGYMVKLTLPKNNILIISHPDLIEELMKKEERRDKLIAFRYVKEQHNLELLPIEMNKVSLPQLTELNGDFLRIVADQLKKVDSSHESGNGDGGEPKYLIPNAFNITSLYTFKAVTKVFLGVKVDERVEKLLPWRMNEFVDAAVRATDVEITLDTKPPLYKLYKTIEYKEMEDLLLKVFTGCREFIKAFDKNPNPDIPRLKDLIDERAAGMENPQRKVEGVLTAFINGGVDITSRMMVNQFYRLAHHSEYQEKLYQELVQVFGEPTPEEFTSEMGLNVSQEQYKKLKLTKYFFAEILRVDPFSYMTSGRWLREDTELNGYLIPKDTRVLVVNYYPNLKEEFVPRAKEFIPERHEKGSPLAPKSLYISLPFGIGARKCPGSRIASTENHMALINLVRHFKLSHGNPQKFPEPMLDQSLLYIDTKNNPLYLVPRDHLKPVLEQYLANKKQQH</sequence>
<dbReference type="GO" id="GO:0020037">
    <property type="term" value="F:heme binding"/>
    <property type="evidence" value="ECO:0007669"/>
    <property type="project" value="InterPro"/>
</dbReference>
<dbReference type="InterPro" id="IPR001128">
    <property type="entry name" value="Cyt_P450"/>
</dbReference>
<reference evidence="9 10" key="1">
    <citation type="journal article" date="2019" name="Sci. Rep.">
        <title>Nanopore sequencing improves the draft genome of the human pathogenic amoeba Naegleria fowleri.</title>
        <authorList>
            <person name="Liechti N."/>
            <person name="Schurch N."/>
            <person name="Bruggmann R."/>
            <person name="Wittwer M."/>
        </authorList>
    </citation>
    <scope>NUCLEOTIDE SEQUENCE [LARGE SCALE GENOMIC DNA]</scope>
    <source>
        <strain evidence="9 10">ATCC 30894</strain>
    </source>
</reference>
<evidence type="ECO:0008006" key="11">
    <source>
        <dbReference type="Google" id="ProtNLM"/>
    </source>
</evidence>
<keyword evidence="4 6" id="KW-0408">Iron</keyword>
<evidence type="ECO:0000256" key="1">
    <source>
        <dbReference type="ARBA" id="ARBA00001971"/>
    </source>
</evidence>
<dbReference type="OrthoDB" id="3945418at2759"/>
<protein>
    <recommendedName>
        <fullName evidence="11">Cytochrome P450</fullName>
    </recommendedName>
</protein>
<dbReference type="PANTHER" id="PTHR24303:SF31">
    <property type="entry name" value="CYTOCHROME P450 307A1-RELATED"/>
    <property type="match status" value="1"/>
</dbReference>
<evidence type="ECO:0000256" key="5">
    <source>
        <dbReference type="ARBA" id="ARBA00023033"/>
    </source>
</evidence>
<dbReference type="InterPro" id="IPR036396">
    <property type="entry name" value="Cyt_P450_sf"/>
</dbReference>
<dbReference type="EMBL" id="VFQX01000037">
    <property type="protein sequence ID" value="KAF0976533.1"/>
    <property type="molecule type" value="Genomic_DNA"/>
</dbReference>
<dbReference type="RefSeq" id="XP_044561246.1">
    <property type="nucleotide sequence ID" value="XM_044707846.1"/>
</dbReference>